<sequence length="267" mass="29566">MADAAPGFDKQVRLDEQTRDLILQDLPDLQVRIEVSNPQRAIKLLAQRDDICVGDRIYTPARQEFSVATQLPQAVVLGLRLYVRDTAARFPQILHKATTQGLSIVDLLTEQGAAFKLGIVEGRSYGGAVDQALRPFLTSDLLYRRAGTDMGAGVIAMLRSERIDALLEFPNIYQLYAGQSGQTTSQSFSLKETPAYNIGFILCSNSETGRYAAGVLSKRIAVLSQTSAYLQSHLNWFDVSLHAELTRYYDKVYGTTFSSQPSVSYAR</sequence>
<evidence type="ECO:0000313" key="2">
    <source>
        <dbReference type="Proteomes" id="UP001501757"/>
    </source>
</evidence>
<evidence type="ECO:0000313" key="1">
    <source>
        <dbReference type="EMBL" id="GAA0354741.1"/>
    </source>
</evidence>
<gene>
    <name evidence="1" type="ORF">GCM10009092_18800</name>
</gene>
<name>A0ABP3GTT6_9ALTE</name>
<protein>
    <recommendedName>
        <fullName evidence="3">Solute-binding protein family 3/N-terminal domain-containing protein</fullName>
    </recommendedName>
</protein>
<accession>A0ABP3GTT6</accession>
<keyword evidence="2" id="KW-1185">Reference proteome</keyword>
<evidence type="ECO:0008006" key="3">
    <source>
        <dbReference type="Google" id="ProtNLM"/>
    </source>
</evidence>
<comment type="caution">
    <text evidence="1">The sequence shown here is derived from an EMBL/GenBank/DDBJ whole genome shotgun (WGS) entry which is preliminary data.</text>
</comment>
<organism evidence="1 2">
    <name type="scientific">Bowmanella denitrificans</name>
    <dbReference type="NCBI Taxonomy" id="366582"/>
    <lineage>
        <taxon>Bacteria</taxon>
        <taxon>Pseudomonadati</taxon>
        <taxon>Pseudomonadota</taxon>
        <taxon>Gammaproteobacteria</taxon>
        <taxon>Alteromonadales</taxon>
        <taxon>Alteromonadaceae</taxon>
        <taxon>Bowmanella</taxon>
    </lineage>
</organism>
<dbReference type="EMBL" id="BAAAEI010000008">
    <property type="protein sequence ID" value="GAA0354741.1"/>
    <property type="molecule type" value="Genomic_DNA"/>
</dbReference>
<reference evidence="2" key="1">
    <citation type="journal article" date="2019" name="Int. J. Syst. Evol. Microbiol.">
        <title>The Global Catalogue of Microorganisms (GCM) 10K type strain sequencing project: providing services to taxonomists for standard genome sequencing and annotation.</title>
        <authorList>
            <consortium name="The Broad Institute Genomics Platform"/>
            <consortium name="The Broad Institute Genome Sequencing Center for Infectious Disease"/>
            <person name="Wu L."/>
            <person name="Ma J."/>
        </authorList>
    </citation>
    <scope>NUCLEOTIDE SEQUENCE [LARGE SCALE GENOMIC DNA]</scope>
    <source>
        <strain evidence="2">JCM 13378</strain>
    </source>
</reference>
<proteinExistence type="predicted"/>
<dbReference type="Proteomes" id="UP001501757">
    <property type="component" value="Unassembled WGS sequence"/>
</dbReference>